<keyword evidence="1" id="KW-0175">Coiled coil</keyword>
<evidence type="ECO:0000313" key="3">
    <source>
        <dbReference type="Ensembl" id="ENSZLMP00000020899.1"/>
    </source>
</evidence>
<dbReference type="GO" id="GO:0031297">
    <property type="term" value="P:replication fork processing"/>
    <property type="evidence" value="ECO:0007669"/>
    <property type="project" value="TreeGrafter"/>
</dbReference>
<accession>A0A8D2Q1B7</accession>
<dbReference type="PANTHER" id="PTHR46569">
    <property type="entry name" value="E3 UBIQUITIN-PROTEIN LIGASE TRAIP"/>
    <property type="match status" value="1"/>
</dbReference>
<evidence type="ECO:0000313" key="4">
    <source>
        <dbReference type="Proteomes" id="UP000694401"/>
    </source>
</evidence>
<dbReference type="InterPro" id="IPR052639">
    <property type="entry name" value="TRAIP_ubiq-protein_ligase"/>
</dbReference>
<evidence type="ECO:0000256" key="1">
    <source>
        <dbReference type="SAM" id="Coils"/>
    </source>
</evidence>
<name>A0A8D2Q1B7_ZOSLA</name>
<dbReference type="PANTHER" id="PTHR46569:SF1">
    <property type="entry name" value="E3 UBIQUITIN-PROTEIN LIGASE RFWD3-RELATED"/>
    <property type="match status" value="1"/>
</dbReference>
<proteinExistence type="predicted"/>
<dbReference type="Ensembl" id="ENSZLMT00000021456.1">
    <property type="protein sequence ID" value="ENSZLMP00000020899.1"/>
    <property type="gene ID" value="ENSZLMG00000014353.1"/>
</dbReference>
<dbReference type="GO" id="GO:0061630">
    <property type="term" value="F:ubiquitin protein ligase activity"/>
    <property type="evidence" value="ECO:0007669"/>
    <property type="project" value="TreeGrafter"/>
</dbReference>
<dbReference type="GO" id="GO:0090734">
    <property type="term" value="C:site of DNA damage"/>
    <property type="evidence" value="ECO:0007669"/>
    <property type="project" value="TreeGrafter"/>
</dbReference>
<feature type="region of interest" description="Disordered" evidence="2">
    <location>
        <begin position="1"/>
        <end position="20"/>
    </location>
</feature>
<reference evidence="3" key="1">
    <citation type="submission" date="2025-08" db="UniProtKB">
        <authorList>
            <consortium name="Ensembl"/>
        </authorList>
    </citation>
    <scope>IDENTIFICATION</scope>
</reference>
<dbReference type="Proteomes" id="UP000694401">
    <property type="component" value="Unassembled WGS sequence"/>
</dbReference>
<evidence type="ECO:0000256" key="2">
    <source>
        <dbReference type="SAM" id="MobiDB-lite"/>
    </source>
</evidence>
<keyword evidence="4" id="KW-1185">Reference proteome</keyword>
<organism evidence="3 4">
    <name type="scientific">Zosterops lateralis melanops</name>
    <dbReference type="NCBI Taxonomy" id="1220523"/>
    <lineage>
        <taxon>Eukaryota</taxon>
        <taxon>Metazoa</taxon>
        <taxon>Chordata</taxon>
        <taxon>Craniata</taxon>
        <taxon>Vertebrata</taxon>
        <taxon>Euteleostomi</taxon>
        <taxon>Archelosauria</taxon>
        <taxon>Archosauria</taxon>
        <taxon>Dinosauria</taxon>
        <taxon>Saurischia</taxon>
        <taxon>Theropoda</taxon>
        <taxon>Coelurosauria</taxon>
        <taxon>Aves</taxon>
        <taxon>Neognathae</taxon>
        <taxon>Neoaves</taxon>
        <taxon>Telluraves</taxon>
        <taxon>Australaves</taxon>
        <taxon>Passeriformes</taxon>
        <taxon>Sylvioidea</taxon>
        <taxon>Zosteropidae</taxon>
        <taxon>Zosterops</taxon>
    </lineage>
</organism>
<feature type="coiled-coil region" evidence="1">
    <location>
        <begin position="56"/>
        <end position="125"/>
    </location>
</feature>
<dbReference type="GO" id="GO:0005634">
    <property type="term" value="C:nucleus"/>
    <property type="evidence" value="ECO:0007669"/>
    <property type="project" value="TreeGrafter"/>
</dbReference>
<sequence>MKFLEQQHEDNRSSKEEARRLRNKLRTMERIELLLQSQRPEVEEMIREMGVGQAAVEQLAIYCVSLKKEYENLKEARKISGEMTEKLKKELFSVNNKLQKTTSELEKTKEELKNTQKDLKNADKEILVRISFLVANCQLLQTDLQLQSVALCWLLLSDEISHPVPVELQHPKLHRPAHSDEINLDGTYDLDTPEHQPCQAPFGPSKRQKLDKKLCWLKGFSCCFVGQNGADDLEDDALKGLLPAFIRNSVLSKKPSLGGLPGSHKNMGVVSITVQLVSVPRAGTATSVLN</sequence>
<reference evidence="3" key="2">
    <citation type="submission" date="2025-09" db="UniProtKB">
        <authorList>
            <consortium name="Ensembl"/>
        </authorList>
    </citation>
    <scope>IDENTIFICATION</scope>
</reference>
<dbReference type="GO" id="GO:0016567">
    <property type="term" value="P:protein ubiquitination"/>
    <property type="evidence" value="ECO:0007669"/>
    <property type="project" value="TreeGrafter"/>
</dbReference>
<protein>
    <submittedName>
        <fullName evidence="3">TRAF interacting protein</fullName>
    </submittedName>
</protein>
<dbReference type="AlphaFoldDB" id="A0A8D2Q1B7"/>